<reference evidence="2 3" key="1">
    <citation type="submission" date="2023-08" db="EMBL/GenBank/DDBJ databases">
        <title>A Necator americanus chromosomal reference genome.</title>
        <authorList>
            <person name="Ilik V."/>
            <person name="Petrzelkova K.J."/>
            <person name="Pardy F."/>
            <person name="Fuh T."/>
            <person name="Niatou-Singa F.S."/>
            <person name="Gouil Q."/>
            <person name="Baker L."/>
            <person name="Ritchie M.E."/>
            <person name="Jex A.R."/>
            <person name="Gazzola D."/>
            <person name="Li H."/>
            <person name="Toshio Fujiwara R."/>
            <person name="Zhan B."/>
            <person name="Aroian R.V."/>
            <person name="Pafco B."/>
            <person name="Schwarz E.M."/>
        </authorList>
    </citation>
    <scope>NUCLEOTIDE SEQUENCE [LARGE SCALE GENOMIC DNA]</scope>
    <source>
        <strain evidence="2 3">Aroian</strain>
        <tissue evidence="2">Whole animal</tissue>
    </source>
</reference>
<gene>
    <name evidence="2" type="primary">Necator_chrIV.g14979</name>
    <name evidence="2" type="ORF">RB195_001684</name>
</gene>
<name>A0ABR1DG22_NECAM</name>
<comment type="caution">
    <text evidence="2">The sequence shown here is derived from an EMBL/GenBank/DDBJ whole genome shotgun (WGS) entry which is preliminary data.</text>
</comment>
<keyword evidence="3" id="KW-1185">Reference proteome</keyword>
<accession>A0ABR1DG22</accession>
<evidence type="ECO:0000256" key="1">
    <source>
        <dbReference type="SAM" id="MobiDB-lite"/>
    </source>
</evidence>
<proteinExistence type="predicted"/>
<feature type="region of interest" description="Disordered" evidence="1">
    <location>
        <begin position="115"/>
        <end position="143"/>
    </location>
</feature>
<evidence type="ECO:0000313" key="2">
    <source>
        <dbReference type="EMBL" id="KAK6749230.1"/>
    </source>
</evidence>
<dbReference type="Proteomes" id="UP001303046">
    <property type="component" value="Unassembled WGS sequence"/>
</dbReference>
<evidence type="ECO:0000313" key="3">
    <source>
        <dbReference type="Proteomes" id="UP001303046"/>
    </source>
</evidence>
<sequence>MDENINCNGTVAGSSDIVRKTLSCNKNEDYKFPSKIVNICLCLTAASVPKIIAIFQMNPAIICALVMTSTVAVMPQTQTQAPDESDEILGSNGDGLGEGCSDAFEFKIHDEGGSHNSGLGVTRPPLLKGRHPHGPLKFFAPRT</sequence>
<dbReference type="EMBL" id="JAVFWL010000004">
    <property type="protein sequence ID" value="KAK6749230.1"/>
    <property type="molecule type" value="Genomic_DNA"/>
</dbReference>
<protein>
    <submittedName>
        <fullName evidence="2">Uncharacterized protein</fullName>
    </submittedName>
</protein>
<organism evidence="2 3">
    <name type="scientific">Necator americanus</name>
    <name type="common">Human hookworm</name>
    <dbReference type="NCBI Taxonomy" id="51031"/>
    <lineage>
        <taxon>Eukaryota</taxon>
        <taxon>Metazoa</taxon>
        <taxon>Ecdysozoa</taxon>
        <taxon>Nematoda</taxon>
        <taxon>Chromadorea</taxon>
        <taxon>Rhabditida</taxon>
        <taxon>Rhabditina</taxon>
        <taxon>Rhabditomorpha</taxon>
        <taxon>Strongyloidea</taxon>
        <taxon>Ancylostomatidae</taxon>
        <taxon>Bunostominae</taxon>
        <taxon>Necator</taxon>
    </lineage>
</organism>